<feature type="compositionally biased region" description="Basic and acidic residues" evidence="1">
    <location>
        <begin position="82"/>
        <end position="106"/>
    </location>
</feature>
<evidence type="ECO:0000256" key="1">
    <source>
        <dbReference type="SAM" id="MobiDB-lite"/>
    </source>
</evidence>
<name>X6LTW1_RETFI</name>
<keyword evidence="3" id="KW-1185">Reference proteome</keyword>
<evidence type="ECO:0000313" key="3">
    <source>
        <dbReference type="Proteomes" id="UP000023152"/>
    </source>
</evidence>
<accession>X6LTW1</accession>
<feature type="non-terminal residue" evidence="2">
    <location>
        <position position="158"/>
    </location>
</feature>
<organism evidence="2 3">
    <name type="scientific">Reticulomyxa filosa</name>
    <dbReference type="NCBI Taxonomy" id="46433"/>
    <lineage>
        <taxon>Eukaryota</taxon>
        <taxon>Sar</taxon>
        <taxon>Rhizaria</taxon>
        <taxon>Retaria</taxon>
        <taxon>Foraminifera</taxon>
        <taxon>Monothalamids</taxon>
        <taxon>Reticulomyxidae</taxon>
        <taxon>Reticulomyxa</taxon>
    </lineage>
</organism>
<dbReference type="Proteomes" id="UP000023152">
    <property type="component" value="Unassembled WGS sequence"/>
</dbReference>
<reference evidence="2 3" key="1">
    <citation type="journal article" date="2013" name="Curr. Biol.">
        <title>The Genome of the Foraminiferan Reticulomyxa filosa.</title>
        <authorList>
            <person name="Glockner G."/>
            <person name="Hulsmann N."/>
            <person name="Schleicher M."/>
            <person name="Noegel A.A."/>
            <person name="Eichinger L."/>
            <person name="Gallinger C."/>
            <person name="Pawlowski J."/>
            <person name="Sierra R."/>
            <person name="Euteneuer U."/>
            <person name="Pillet L."/>
            <person name="Moustafa A."/>
            <person name="Platzer M."/>
            <person name="Groth M."/>
            <person name="Szafranski K."/>
            <person name="Schliwa M."/>
        </authorList>
    </citation>
    <scope>NUCLEOTIDE SEQUENCE [LARGE SCALE GENOMIC DNA]</scope>
</reference>
<feature type="compositionally biased region" description="Polar residues" evidence="1">
    <location>
        <begin position="69"/>
        <end position="79"/>
    </location>
</feature>
<sequence>SEKYQSRKRSKQMEEKYPEKTLANETSEVKEVESNKKENEKLDPSKEKLKRHYQSQDKLDPLFDDPKQSIDTYKMINNQQKRKSEEDEKFDDYKEDKKNKEENEKWPKSLDYSLIYGNQTENIELQDIWNDKQNEPKIRQISIRGKAGSGKSMLSQRI</sequence>
<comment type="caution">
    <text evidence="2">The sequence shown here is derived from an EMBL/GenBank/DDBJ whole genome shotgun (WGS) entry which is preliminary data.</text>
</comment>
<feature type="region of interest" description="Disordered" evidence="1">
    <location>
        <begin position="1"/>
        <end position="106"/>
    </location>
</feature>
<dbReference type="AlphaFoldDB" id="X6LTW1"/>
<evidence type="ECO:0000313" key="2">
    <source>
        <dbReference type="EMBL" id="ETO05079.1"/>
    </source>
</evidence>
<proteinExistence type="predicted"/>
<feature type="non-terminal residue" evidence="2">
    <location>
        <position position="1"/>
    </location>
</feature>
<gene>
    <name evidence="2" type="ORF">RFI_32317</name>
</gene>
<feature type="compositionally biased region" description="Basic and acidic residues" evidence="1">
    <location>
        <begin position="1"/>
        <end position="19"/>
    </location>
</feature>
<protein>
    <submittedName>
        <fullName evidence="2">Uncharacterized protein</fullName>
    </submittedName>
</protein>
<feature type="compositionally biased region" description="Basic and acidic residues" evidence="1">
    <location>
        <begin position="27"/>
        <end position="47"/>
    </location>
</feature>
<feature type="compositionally biased region" description="Basic and acidic residues" evidence="1">
    <location>
        <begin position="54"/>
        <end position="68"/>
    </location>
</feature>
<dbReference type="EMBL" id="ASPP01028566">
    <property type="protein sequence ID" value="ETO05079.1"/>
    <property type="molecule type" value="Genomic_DNA"/>
</dbReference>